<evidence type="ECO:0000313" key="2">
    <source>
        <dbReference type="EMBL" id="KAG2376562.1"/>
    </source>
</evidence>
<name>A0A8T0JNQ9_PHAAN</name>
<feature type="chain" id="PRO_5035914037" evidence="1">
    <location>
        <begin position="29"/>
        <end position="102"/>
    </location>
</feature>
<evidence type="ECO:0000256" key="1">
    <source>
        <dbReference type="SAM" id="SignalP"/>
    </source>
</evidence>
<dbReference type="AlphaFoldDB" id="A0A8T0JNQ9"/>
<dbReference type="EMBL" id="JABFOF010000010">
    <property type="protein sequence ID" value="KAG2376562.1"/>
    <property type="molecule type" value="Genomic_DNA"/>
</dbReference>
<feature type="signal peptide" evidence="1">
    <location>
        <begin position="1"/>
        <end position="28"/>
    </location>
</feature>
<comment type="caution">
    <text evidence="2">The sequence shown here is derived from an EMBL/GenBank/DDBJ whole genome shotgun (WGS) entry which is preliminary data.</text>
</comment>
<keyword evidence="1" id="KW-0732">Signal</keyword>
<accession>A0A8T0JNQ9</accession>
<dbReference type="Proteomes" id="UP000743370">
    <property type="component" value="Unassembled WGS sequence"/>
</dbReference>
<evidence type="ECO:0000313" key="3">
    <source>
        <dbReference type="Proteomes" id="UP000743370"/>
    </source>
</evidence>
<proteinExistence type="predicted"/>
<organism evidence="2 3">
    <name type="scientific">Phaseolus angularis</name>
    <name type="common">Azuki bean</name>
    <name type="synonym">Vigna angularis</name>
    <dbReference type="NCBI Taxonomy" id="3914"/>
    <lineage>
        <taxon>Eukaryota</taxon>
        <taxon>Viridiplantae</taxon>
        <taxon>Streptophyta</taxon>
        <taxon>Embryophyta</taxon>
        <taxon>Tracheophyta</taxon>
        <taxon>Spermatophyta</taxon>
        <taxon>Magnoliopsida</taxon>
        <taxon>eudicotyledons</taxon>
        <taxon>Gunneridae</taxon>
        <taxon>Pentapetalae</taxon>
        <taxon>rosids</taxon>
        <taxon>fabids</taxon>
        <taxon>Fabales</taxon>
        <taxon>Fabaceae</taxon>
        <taxon>Papilionoideae</taxon>
        <taxon>50 kb inversion clade</taxon>
        <taxon>NPAAA clade</taxon>
        <taxon>indigoferoid/millettioid clade</taxon>
        <taxon>Phaseoleae</taxon>
        <taxon>Vigna</taxon>
    </lineage>
</organism>
<protein>
    <submittedName>
        <fullName evidence="2">Uncharacterized protein</fullName>
    </submittedName>
</protein>
<reference evidence="2 3" key="1">
    <citation type="submission" date="2020-05" db="EMBL/GenBank/DDBJ databases">
        <title>Vigna angularis (adzuki bean) Var. LongXiaoDou No. 4 denovo assembly.</title>
        <authorList>
            <person name="Xiang H."/>
        </authorList>
    </citation>
    <scope>NUCLEOTIDE SEQUENCE [LARGE SCALE GENOMIC DNA]</scope>
    <source>
        <tissue evidence="2">Leaf</tissue>
    </source>
</reference>
<sequence>MFLSRDHVNSSVACVLFLLSVLAVQDYADSLCEWIRTASHPGDMLSARAFAQRIDALCEWFERVALYLMIRMANQGAMRLVGVWDYCQFYSNSEQIKLSTVQ</sequence>
<gene>
    <name evidence="2" type="ORF">HKW66_Vig0241920</name>
</gene>